<protein>
    <recommendedName>
        <fullName evidence="4">Integral-membrane protein</fullName>
    </recommendedName>
</protein>
<feature type="transmembrane region" description="Helical" evidence="1">
    <location>
        <begin position="221"/>
        <end position="237"/>
    </location>
</feature>
<feature type="transmembrane region" description="Helical" evidence="1">
    <location>
        <begin position="12"/>
        <end position="30"/>
    </location>
</feature>
<keyword evidence="1" id="KW-0812">Transmembrane</keyword>
<evidence type="ECO:0000313" key="3">
    <source>
        <dbReference type="Proteomes" id="UP001622594"/>
    </source>
</evidence>
<dbReference type="EMBL" id="CP108188">
    <property type="protein sequence ID" value="WTR68960.1"/>
    <property type="molecule type" value="Genomic_DNA"/>
</dbReference>
<sequence>MTPGRCSRGVRAATFAAVCVLLAATGHIVMSGRAVPGWTLLLTFAVTLTAAWGLAARERGLLAVTTATVAVQGLLHSVFSWAQSPVVAVPTASAPTTSAPTTSAPTATDHALMGHMDHLGHGGMAHGAMGHGVTGHEAMGHGLMGHGLMGHGVAGHGLVAQAGTAVAETPAAHDMTDIASSSGMLSAHLLAALLSGLWMAYGEQAAFRLLRALPAALLRPLWFPALWTLFAAVVPVPRDRLRLRPVRAGDERAPRRLLLAHSVISRGPPRAFAVH</sequence>
<gene>
    <name evidence="2" type="ORF">OG814_06590</name>
</gene>
<feature type="transmembrane region" description="Helical" evidence="1">
    <location>
        <begin position="183"/>
        <end position="201"/>
    </location>
</feature>
<keyword evidence="1" id="KW-0472">Membrane</keyword>
<proteinExistence type="predicted"/>
<keyword evidence="1" id="KW-1133">Transmembrane helix</keyword>
<name>A0ABZ1L4S7_9ACTN</name>
<dbReference type="Proteomes" id="UP001622594">
    <property type="component" value="Chromosome"/>
</dbReference>
<evidence type="ECO:0000256" key="1">
    <source>
        <dbReference type="SAM" id="Phobius"/>
    </source>
</evidence>
<organism evidence="2 3">
    <name type="scientific">Streptomyces zaomyceticus</name>
    <dbReference type="NCBI Taxonomy" id="68286"/>
    <lineage>
        <taxon>Bacteria</taxon>
        <taxon>Bacillati</taxon>
        <taxon>Actinomycetota</taxon>
        <taxon>Actinomycetes</taxon>
        <taxon>Kitasatosporales</taxon>
        <taxon>Streptomycetaceae</taxon>
        <taxon>Streptomyces</taxon>
    </lineage>
</organism>
<keyword evidence="3" id="KW-1185">Reference proteome</keyword>
<feature type="transmembrane region" description="Helical" evidence="1">
    <location>
        <begin position="36"/>
        <end position="55"/>
    </location>
</feature>
<reference evidence="2 3" key="1">
    <citation type="submission" date="2022-10" db="EMBL/GenBank/DDBJ databases">
        <title>The complete genomes of actinobacterial strains from the NBC collection.</title>
        <authorList>
            <person name="Joergensen T.S."/>
            <person name="Alvarez Arevalo M."/>
            <person name="Sterndorff E.B."/>
            <person name="Faurdal D."/>
            <person name="Vuksanovic O."/>
            <person name="Mourched A.-S."/>
            <person name="Charusanti P."/>
            <person name="Shaw S."/>
            <person name="Blin K."/>
            <person name="Weber T."/>
        </authorList>
    </citation>
    <scope>NUCLEOTIDE SEQUENCE [LARGE SCALE GENOMIC DNA]</scope>
    <source>
        <strain evidence="2 3">NBC_00123</strain>
    </source>
</reference>
<evidence type="ECO:0000313" key="2">
    <source>
        <dbReference type="EMBL" id="WTR68960.1"/>
    </source>
</evidence>
<accession>A0ABZ1L4S7</accession>
<evidence type="ECO:0008006" key="4">
    <source>
        <dbReference type="Google" id="ProtNLM"/>
    </source>
</evidence>